<reference evidence="2 3" key="1">
    <citation type="submission" date="2020-08" db="EMBL/GenBank/DDBJ databases">
        <title>Genomic Encyclopedia of Type Strains, Phase IV (KMG-V): Genome sequencing to study the core and pangenomes of soil and plant-associated prokaryotes.</title>
        <authorList>
            <person name="Whitman W."/>
        </authorList>
    </citation>
    <scope>NUCLEOTIDE SEQUENCE [LARGE SCALE GENOMIC DNA]</scope>
    <source>
        <strain evidence="2 3">JPY158</strain>
    </source>
</reference>
<proteinExistence type="predicted"/>
<dbReference type="Gene3D" id="3.90.1300.10">
    <property type="entry name" value="Amidase signature (AS) domain"/>
    <property type="match status" value="1"/>
</dbReference>
<dbReference type="GO" id="GO:0050537">
    <property type="term" value="F:mandelamide amidase activity"/>
    <property type="evidence" value="ECO:0007669"/>
    <property type="project" value="UniProtKB-EC"/>
</dbReference>
<dbReference type="RefSeq" id="WP_026228594.1">
    <property type="nucleotide sequence ID" value="NZ_JACHDD010000016.1"/>
</dbReference>
<dbReference type="InterPro" id="IPR023631">
    <property type="entry name" value="Amidase_dom"/>
</dbReference>
<dbReference type="Proteomes" id="UP000592780">
    <property type="component" value="Unassembled WGS sequence"/>
</dbReference>
<dbReference type="Pfam" id="PF01425">
    <property type="entry name" value="Amidase"/>
    <property type="match status" value="1"/>
</dbReference>
<protein>
    <submittedName>
        <fullName evidence="2">Mandelamide amidase</fullName>
        <ecNumber evidence="2">3.5.1.86</ecNumber>
    </submittedName>
</protein>
<sequence length="447" mass="47704">MYSEDSLESLCDGIRDGEISADDMRKHAISANASQSKLNCFIGSRDLDAHFARPNDVLKGAPLYGIPFSLKDNICANGFPVTAGTPGMEGCIATRDAIIVRKLKSLGAVVAGKNNMHELSFGITSVNPRWGTVGNPTAPGYLAGGSSGGCAAAVAAGIVPMAIGTDTGGSVRIPAAFCGIIGFRPTSGHWSSAGIIPVSRTKDSPGLLTRTAKDALMIYELLSTGTRPPAKQISTPCRIGLPASMWSDLNEDVRKHCWRAITRLIRAGFECVDLDDSAVADLNRIGTFTIPVYEFFMDFPRTLLSFGWANRINTIFDNIRDEAVRNIVHSNLSAQLISAADYSFAIQNVGLLRQQMKNLFTTQGIDFLAYPTVPRSVPHCSDAGRPELFSEVIRNTDLASNAAMPSVTLPVAPDGALPVGLSLDAPRGQDRRLLTMATSVEDVLNSS</sequence>
<evidence type="ECO:0000259" key="1">
    <source>
        <dbReference type="Pfam" id="PF01425"/>
    </source>
</evidence>
<dbReference type="SUPFAM" id="SSF75304">
    <property type="entry name" value="Amidase signature (AS) enzymes"/>
    <property type="match status" value="1"/>
</dbReference>
<dbReference type="EMBL" id="JACHDD010000016">
    <property type="protein sequence ID" value="MBB5428852.1"/>
    <property type="molecule type" value="Genomic_DNA"/>
</dbReference>
<dbReference type="EC" id="3.5.1.86" evidence="2"/>
<evidence type="ECO:0000313" key="2">
    <source>
        <dbReference type="EMBL" id="MBB5428852.1"/>
    </source>
</evidence>
<dbReference type="InterPro" id="IPR020556">
    <property type="entry name" value="Amidase_CS"/>
</dbReference>
<gene>
    <name evidence="2" type="ORF">HDG40_007047</name>
</gene>
<dbReference type="PANTHER" id="PTHR11895:SF151">
    <property type="entry name" value="GLUTAMYL-TRNA(GLN) AMIDOTRANSFERASE SUBUNIT A"/>
    <property type="match status" value="1"/>
</dbReference>
<keyword evidence="3" id="KW-1185">Reference proteome</keyword>
<dbReference type="AlphaFoldDB" id="A0A6I1Q4G9"/>
<dbReference type="PROSITE" id="PS00571">
    <property type="entry name" value="AMIDASES"/>
    <property type="match status" value="1"/>
</dbReference>
<comment type="caution">
    <text evidence="2">The sequence shown here is derived from an EMBL/GenBank/DDBJ whole genome shotgun (WGS) entry which is preliminary data.</text>
</comment>
<organism evidence="2 3">
    <name type="scientific">Paraburkholderia atlantica</name>
    <dbReference type="NCBI Taxonomy" id="2654982"/>
    <lineage>
        <taxon>Bacteria</taxon>
        <taxon>Pseudomonadati</taxon>
        <taxon>Pseudomonadota</taxon>
        <taxon>Betaproteobacteria</taxon>
        <taxon>Burkholderiales</taxon>
        <taxon>Burkholderiaceae</taxon>
        <taxon>Paraburkholderia</taxon>
    </lineage>
</organism>
<dbReference type="InterPro" id="IPR036928">
    <property type="entry name" value="AS_sf"/>
</dbReference>
<dbReference type="InterPro" id="IPR000120">
    <property type="entry name" value="Amidase"/>
</dbReference>
<evidence type="ECO:0000313" key="3">
    <source>
        <dbReference type="Proteomes" id="UP000592780"/>
    </source>
</evidence>
<name>A0A6I1Q4G9_PARAM</name>
<accession>A0A6I1Q4G9</accession>
<dbReference type="PANTHER" id="PTHR11895">
    <property type="entry name" value="TRANSAMIDASE"/>
    <property type="match status" value="1"/>
</dbReference>
<keyword evidence="2" id="KW-0378">Hydrolase</keyword>
<dbReference type="OrthoDB" id="9811471at2"/>
<feature type="domain" description="Amidase" evidence="1">
    <location>
        <begin position="58"/>
        <end position="434"/>
    </location>
</feature>